<dbReference type="GO" id="GO:0005886">
    <property type="term" value="C:plasma membrane"/>
    <property type="evidence" value="ECO:0007669"/>
    <property type="project" value="UniProtKB-SubCell"/>
</dbReference>
<name>A0A3B1DYN6_9ZZZZ</name>
<dbReference type="InterPro" id="IPR004960">
    <property type="entry name" value="LipA_acyltrans"/>
</dbReference>
<proteinExistence type="predicted"/>
<dbReference type="GO" id="GO:0016746">
    <property type="term" value="F:acyltransferase activity"/>
    <property type="evidence" value="ECO:0007669"/>
    <property type="project" value="UniProtKB-KW"/>
</dbReference>
<accession>A0A3B1DYN6</accession>
<evidence type="ECO:0000256" key="5">
    <source>
        <dbReference type="ARBA" id="ARBA00023136"/>
    </source>
</evidence>
<protein>
    <submittedName>
        <fullName evidence="7">Lipid A biosynthesis lauroyl acyltransferase</fullName>
        <ecNumber evidence="7">2.3.1.-</ecNumber>
    </submittedName>
</protein>
<evidence type="ECO:0000256" key="1">
    <source>
        <dbReference type="ARBA" id="ARBA00004533"/>
    </source>
</evidence>
<sequence>MFDYFTYLLYKLFYIIMTHIPKSIMKHLVKVFANIGYAVDTKHKKIAYNNLDFAYGNSISYSEKRTIVKESYENLIQNIYDFILNQNLSLEDMDKKVSIKNGSFLTNLIKTNKKIIIVTAHYGSWELAIPYVSLKFRPISVISKAIKNRYLNKVFVKVRHKHNLVMFEKHGAAKKIVKALKDNRMVAMAIDQNIGKKDATIVKFFGKEVTQTDAPIRLASKLGAKVVPMLFTRDGFDKHQAIFFEPLDVKDNCTKDDIVNYSQQISHIFENQIRKNPRDWFWQHRRFKEFHKDIYK</sequence>
<gene>
    <name evidence="7" type="ORF">MNB_ARC-1_252</name>
</gene>
<dbReference type="GO" id="GO:0008610">
    <property type="term" value="P:lipid biosynthetic process"/>
    <property type="evidence" value="ECO:0007669"/>
    <property type="project" value="UniProtKB-ARBA"/>
</dbReference>
<dbReference type="CDD" id="cd07984">
    <property type="entry name" value="LPLAT_LABLAT-like"/>
    <property type="match status" value="1"/>
</dbReference>
<dbReference type="NCBIfam" id="NF006270">
    <property type="entry name" value="PRK08419.1"/>
    <property type="match status" value="1"/>
</dbReference>
<evidence type="ECO:0000256" key="4">
    <source>
        <dbReference type="ARBA" id="ARBA00022679"/>
    </source>
</evidence>
<evidence type="ECO:0000313" key="7">
    <source>
        <dbReference type="EMBL" id="VAY88441.1"/>
    </source>
</evidence>
<keyword evidence="3" id="KW-0997">Cell inner membrane</keyword>
<dbReference type="Pfam" id="PF03279">
    <property type="entry name" value="Lip_A_acyltrans"/>
    <property type="match status" value="1"/>
</dbReference>
<dbReference type="PANTHER" id="PTHR30606:SF10">
    <property type="entry name" value="PHOSPHATIDYLINOSITOL MANNOSIDE ACYLTRANSFERASE"/>
    <property type="match status" value="1"/>
</dbReference>
<keyword evidence="6 7" id="KW-0012">Acyltransferase</keyword>
<evidence type="ECO:0000256" key="3">
    <source>
        <dbReference type="ARBA" id="ARBA00022519"/>
    </source>
</evidence>
<reference evidence="7" key="1">
    <citation type="submission" date="2018-10" db="EMBL/GenBank/DDBJ databases">
        <authorList>
            <person name="Aoki K."/>
        </authorList>
    </citation>
    <scope>NUCLEOTIDE SEQUENCE</scope>
</reference>
<dbReference type="PANTHER" id="PTHR30606">
    <property type="entry name" value="LIPID A BIOSYNTHESIS LAUROYL ACYLTRANSFERASE"/>
    <property type="match status" value="1"/>
</dbReference>
<keyword evidence="4 7" id="KW-0808">Transferase</keyword>
<evidence type="ECO:0000256" key="2">
    <source>
        <dbReference type="ARBA" id="ARBA00022475"/>
    </source>
</evidence>
<keyword evidence="2" id="KW-1003">Cell membrane</keyword>
<dbReference type="GO" id="GO:1901137">
    <property type="term" value="P:carbohydrate derivative biosynthetic process"/>
    <property type="evidence" value="ECO:0007669"/>
    <property type="project" value="UniProtKB-ARBA"/>
</dbReference>
<comment type="subcellular location">
    <subcellularLocation>
        <location evidence="1">Cell inner membrane</location>
    </subcellularLocation>
</comment>
<keyword evidence="5" id="KW-0472">Membrane</keyword>
<dbReference type="EMBL" id="UOYO01000058">
    <property type="protein sequence ID" value="VAY88441.1"/>
    <property type="molecule type" value="Genomic_DNA"/>
</dbReference>
<dbReference type="EC" id="2.3.1.-" evidence="7"/>
<evidence type="ECO:0000256" key="6">
    <source>
        <dbReference type="ARBA" id="ARBA00023315"/>
    </source>
</evidence>
<organism evidence="7">
    <name type="scientific">hydrothermal vent metagenome</name>
    <dbReference type="NCBI Taxonomy" id="652676"/>
    <lineage>
        <taxon>unclassified sequences</taxon>
        <taxon>metagenomes</taxon>
        <taxon>ecological metagenomes</taxon>
    </lineage>
</organism>
<dbReference type="AlphaFoldDB" id="A0A3B1DYN6"/>